<reference evidence="1" key="1">
    <citation type="journal article" date="2021" name="New Phytol.">
        <title>Evolutionary innovations through gain and loss of genes in the ectomycorrhizal Boletales.</title>
        <authorList>
            <person name="Wu G."/>
            <person name="Miyauchi S."/>
            <person name="Morin E."/>
            <person name="Kuo A."/>
            <person name="Drula E."/>
            <person name="Varga T."/>
            <person name="Kohler A."/>
            <person name="Feng B."/>
            <person name="Cao Y."/>
            <person name="Lipzen A."/>
            <person name="Daum C."/>
            <person name="Hundley H."/>
            <person name="Pangilinan J."/>
            <person name="Johnson J."/>
            <person name="Barry K."/>
            <person name="LaButti K."/>
            <person name="Ng V."/>
            <person name="Ahrendt S."/>
            <person name="Min B."/>
            <person name="Choi I.G."/>
            <person name="Park H."/>
            <person name="Plett J.M."/>
            <person name="Magnuson J."/>
            <person name="Spatafora J.W."/>
            <person name="Nagy L.G."/>
            <person name="Henrissat B."/>
            <person name="Grigoriev I.V."/>
            <person name="Yang Z.L."/>
            <person name="Xu J."/>
            <person name="Martin F.M."/>
        </authorList>
    </citation>
    <scope>NUCLEOTIDE SEQUENCE</scope>
    <source>
        <strain evidence="1">ATCC 28755</strain>
    </source>
</reference>
<dbReference type="EMBL" id="MU267827">
    <property type="protein sequence ID" value="KAH7908358.1"/>
    <property type="molecule type" value="Genomic_DNA"/>
</dbReference>
<sequence>MLYYMKVYRYKAVYFTELNIFDDDEDGDDSSTMGLEMLQFARIGDFKALHAELDMLLATETYADGFSFGIAKNRPRNSTSSDYMFELDFDRGVFHAHGQPFYRLDNLPSDEFLPGHSLDNFGNRCPRRECPREHMYEWKAAPPVIDLTALRARVPHIHGIELQVHDILGVPIQLSDRETTRKRLLEVIIAKYLSNEDISPLVREFESFAGPDQIPDDTWKMAFSMVNFSFMVQVFPQRYVNYHKRMEFAWVRRDVVAHVTTHLDDAVALQAAILRIVYFCVKDEEIGEMRPRVVFGVASSVNHCAIVRVLKANDGTISFQHTPALQFVPSFFADSPSTPGMTALARLAHRPDPDMVQRALGWNCGRDIFWATSFMSHRPPGGLNIPHDTSNLNNYRLDRKNNVRHPLDQNSASVVVHSASSFKSAAERVPLEIWMQIASLIDDIASLIDLGMVSRVCAHAACSVLQHPHIVLQAKDETHGPGLICLTKAMPYSERFNLCYAEFDGVYESKEVRIKMGLYGFEFKLCFDYSLYYGDSISRGEDQGSYWQGPRMTFLVTAPPPLL</sequence>
<comment type="caution">
    <text evidence="1">The sequence shown here is derived from an EMBL/GenBank/DDBJ whole genome shotgun (WGS) entry which is preliminary data.</text>
</comment>
<organism evidence="1 2">
    <name type="scientific">Hygrophoropsis aurantiaca</name>
    <dbReference type="NCBI Taxonomy" id="72124"/>
    <lineage>
        <taxon>Eukaryota</taxon>
        <taxon>Fungi</taxon>
        <taxon>Dikarya</taxon>
        <taxon>Basidiomycota</taxon>
        <taxon>Agaricomycotina</taxon>
        <taxon>Agaricomycetes</taxon>
        <taxon>Agaricomycetidae</taxon>
        <taxon>Boletales</taxon>
        <taxon>Coniophorineae</taxon>
        <taxon>Hygrophoropsidaceae</taxon>
        <taxon>Hygrophoropsis</taxon>
    </lineage>
</organism>
<protein>
    <submittedName>
        <fullName evidence="1">Uncharacterized protein</fullName>
    </submittedName>
</protein>
<evidence type="ECO:0000313" key="1">
    <source>
        <dbReference type="EMBL" id="KAH7908358.1"/>
    </source>
</evidence>
<dbReference type="Proteomes" id="UP000790377">
    <property type="component" value="Unassembled WGS sequence"/>
</dbReference>
<accession>A0ACB8A5L5</accession>
<gene>
    <name evidence="1" type="ORF">BJ138DRAFT_361008</name>
</gene>
<keyword evidence="2" id="KW-1185">Reference proteome</keyword>
<evidence type="ECO:0000313" key="2">
    <source>
        <dbReference type="Proteomes" id="UP000790377"/>
    </source>
</evidence>
<name>A0ACB8A5L5_9AGAM</name>
<proteinExistence type="predicted"/>